<dbReference type="RefSeq" id="WP_189682690.1">
    <property type="nucleotide sequence ID" value="NZ_BNCJ01000028.1"/>
</dbReference>
<evidence type="ECO:0000259" key="1">
    <source>
        <dbReference type="PROSITE" id="PS51186"/>
    </source>
</evidence>
<proteinExistence type="predicted"/>
<dbReference type="EMBL" id="BNCJ01000028">
    <property type="protein sequence ID" value="GHF71615.1"/>
    <property type="molecule type" value="Genomic_DNA"/>
</dbReference>
<accession>A0A8J3H379</accession>
<gene>
    <name evidence="2" type="ORF">GCM10017056_48180</name>
</gene>
<dbReference type="GO" id="GO:0016747">
    <property type="term" value="F:acyltransferase activity, transferring groups other than amino-acyl groups"/>
    <property type="evidence" value="ECO:0007669"/>
    <property type="project" value="InterPro"/>
</dbReference>
<dbReference type="CDD" id="cd04301">
    <property type="entry name" value="NAT_SF"/>
    <property type="match status" value="1"/>
</dbReference>
<feature type="domain" description="N-acetyltransferase" evidence="1">
    <location>
        <begin position="3"/>
        <end position="149"/>
    </location>
</feature>
<dbReference type="AlphaFoldDB" id="A0A8J3H379"/>
<dbReference type="Pfam" id="PF00583">
    <property type="entry name" value="Acetyltransf_1"/>
    <property type="match status" value="1"/>
</dbReference>
<dbReference type="PROSITE" id="PS51186">
    <property type="entry name" value="GNAT"/>
    <property type="match status" value="1"/>
</dbReference>
<dbReference type="InterPro" id="IPR000182">
    <property type="entry name" value="GNAT_dom"/>
</dbReference>
<evidence type="ECO:0000313" key="3">
    <source>
        <dbReference type="Proteomes" id="UP000626220"/>
    </source>
</evidence>
<dbReference type="Gene3D" id="3.40.630.30">
    <property type="match status" value="1"/>
</dbReference>
<dbReference type="InterPro" id="IPR016181">
    <property type="entry name" value="Acyl_CoA_acyltransferase"/>
</dbReference>
<sequence length="149" mass="15907">MKAALHLAGPEDLDRLVALARSCHVESGREMDDPAREAALQPLLDGIPHGAAYLIGPTRAPIGYIVVTFGWSVEHGGLDGFIDEIYLRPAVRGRGIASEVILALGKVLAEAGMKALHLEVDAANDKAVRLFGRTGFESRGNLILLTRTS</sequence>
<name>A0A8J3H379_9RHOB</name>
<evidence type="ECO:0000313" key="2">
    <source>
        <dbReference type="EMBL" id="GHF71615.1"/>
    </source>
</evidence>
<reference evidence="2" key="1">
    <citation type="journal article" date="2014" name="Int. J. Syst. Evol. Microbiol.">
        <title>Complete genome sequence of Corynebacterium casei LMG S-19264T (=DSM 44701T), isolated from a smear-ripened cheese.</title>
        <authorList>
            <consortium name="US DOE Joint Genome Institute (JGI-PGF)"/>
            <person name="Walter F."/>
            <person name="Albersmeier A."/>
            <person name="Kalinowski J."/>
            <person name="Ruckert C."/>
        </authorList>
    </citation>
    <scope>NUCLEOTIDE SEQUENCE</scope>
    <source>
        <strain evidence="2">KCTC 42650</strain>
    </source>
</reference>
<keyword evidence="3" id="KW-1185">Reference proteome</keyword>
<reference evidence="2" key="2">
    <citation type="submission" date="2020-09" db="EMBL/GenBank/DDBJ databases">
        <authorList>
            <person name="Sun Q."/>
            <person name="Kim S."/>
        </authorList>
    </citation>
    <scope>NUCLEOTIDE SEQUENCE</scope>
    <source>
        <strain evidence="2">KCTC 42650</strain>
    </source>
</reference>
<organism evidence="2 3">
    <name type="scientific">Seohaeicola zhoushanensis</name>
    <dbReference type="NCBI Taxonomy" id="1569283"/>
    <lineage>
        <taxon>Bacteria</taxon>
        <taxon>Pseudomonadati</taxon>
        <taxon>Pseudomonadota</taxon>
        <taxon>Alphaproteobacteria</taxon>
        <taxon>Rhodobacterales</taxon>
        <taxon>Roseobacteraceae</taxon>
        <taxon>Seohaeicola</taxon>
    </lineage>
</organism>
<dbReference type="Proteomes" id="UP000626220">
    <property type="component" value="Unassembled WGS sequence"/>
</dbReference>
<dbReference type="SUPFAM" id="SSF55729">
    <property type="entry name" value="Acyl-CoA N-acyltransferases (Nat)"/>
    <property type="match status" value="1"/>
</dbReference>
<protein>
    <recommendedName>
        <fullName evidence="1">N-acetyltransferase domain-containing protein</fullName>
    </recommendedName>
</protein>
<comment type="caution">
    <text evidence="2">The sequence shown here is derived from an EMBL/GenBank/DDBJ whole genome shotgun (WGS) entry which is preliminary data.</text>
</comment>